<keyword evidence="2" id="KW-0540">Nuclease</keyword>
<dbReference type="PANTHER" id="PTHR33607">
    <property type="entry name" value="ENDONUCLEASE-1"/>
    <property type="match status" value="1"/>
</dbReference>
<comment type="caution">
    <text evidence="5">The sequence shown here is derived from an EMBL/GenBank/DDBJ whole genome shotgun (WGS) entry which is preliminary data.</text>
</comment>
<dbReference type="Proteomes" id="UP000282818">
    <property type="component" value="Unassembled WGS sequence"/>
</dbReference>
<feature type="chain" id="PRO_5019552852" evidence="4">
    <location>
        <begin position="20"/>
        <end position="262"/>
    </location>
</feature>
<evidence type="ECO:0000256" key="3">
    <source>
        <dbReference type="ARBA" id="ARBA00022801"/>
    </source>
</evidence>
<dbReference type="AlphaFoldDB" id="A0A437Q955"/>
<reference evidence="5 6" key="1">
    <citation type="submission" date="2019-01" db="EMBL/GenBank/DDBJ databases">
        <authorList>
            <person name="Chen W.-M."/>
        </authorList>
    </citation>
    <scope>NUCLEOTIDE SEQUENCE [LARGE SCALE GENOMIC DNA]</scope>
    <source>
        <strain evidence="5 6">HPM-16</strain>
    </source>
</reference>
<evidence type="ECO:0000256" key="1">
    <source>
        <dbReference type="ARBA" id="ARBA00006429"/>
    </source>
</evidence>
<evidence type="ECO:0000256" key="4">
    <source>
        <dbReference type="SAM" id="SignalP"/>
    </source>
</evidence>
<dbReference type="Pfam" id="PF04231">
    <property type="entry name" value="Endonuclease_1"/>
    <property type="match status" value="1"/>
</dbReference>
<keyword evidence="3" id="KW-0378">Hydrolase</keyword>
<evidence type="ECO:0000313" key="6">
    <source>
        <dbReference type="Proteomes" id="UP000282818"/>
    </source>
</evidence>
<dbReference type="GO" id="GO:0016787">
    <property type="term" value="F:hydrolase activity"/>
    <property type="evidence" value="ECO:0007669"/>
    <property type="project" value="UniProtKB-KW"/>
</dbReference>
<feature type="signal peptide" evidence="4">
    <location>
        <begin position="1"/>
        <end position="19"/>
    </location>
</feature>
<evidence type="ECO:0000256" key="2">
    <source>
        <dbReference type="ARBA" id="ARBA00022722"/>
    </source>
</evidence>
<dbReference type="GO" id="GO:0004518">
    <property type="term" value="F:nuclease activity"/>
    <property type="evidence" value="ECO:0007669"/>
    <property type="project" value="UniProtKB-KW"/>
</dbReference>
<dbReference type="EMBL" id="SACQ01000003">
    <property type="protein sequence ID" value="RVU30883.1"/>
    <property type="molecule type" value="Genomic_DNA"/>
</dbReference>
<dbReference type="InterPro" id="IPR007346">
    <property type="entry name" value="Endonuclease-I"/>
</dbReference>
<gene>
    <name evidence="5" type="ORF">EOE65_07655</name>
</gene>
<organism evidence="5 6">
    <name type="scientific">Neptunomonas marina</name>
    <dbReference type="NCBI Taxonomy" id="1815562"/>
    <lineage>
        <taxon>Bacteria</taxon>
        <taxon>Pseudomonadati</taxon>
        <taxon>Pseudomonadota</taxon>
        <taxon>Gammaproteobacteria</taxon>
        <taxon>Oceanospirillales</taxon>
        <taxon>Oceanospirillaceae</taxon>
        <taxon>Neptunomonas</taxon>
    </lineage>
</organism>
<sequence>MRHRFISSVFCVSASLALAAPSFAGASFSQSKRTLSEIYADQATSFYCGCEFVKEGKKLVPLHESCGYVPRKNANRASRIEWEHVMPAWAFGHQLQCWQEGGRKNCRKDERFRTMEADMHNLVPAIGEVNGDRSNYSFAMLSGEPRSYGACDMEVHFKSRKVEPPEHRRGDIARSYFYMRDQYGVRLSKQQTQLFEAWDKQDPVDHWERQRNQEIARLQGNENPYISGPRSTDSNVAERPAESSWFNQVLALLAVIYQALNS</sequence>
<dbReference type="SUPFAM" id="SSF54060">
    <property type="entry name" value="His-Me finger endonucleases"/>
    <property type="match status" value="1"/>
</dbReference>
<dbReference type="PANTHER" id="PTHR33607:SF2">
    <property type="entry name" value="ENDONUCLEASE-1"/>
    <property type="match status" value="1"/>
</dbReference>
<proteinExistence type="inferred from homology"/>
<accession>A0A437Q955</accession>
<dbReference type="InterPro" id="IPR044925">
    <property type="entry name" value="His-Me_finger_sf"/>
</dbReference>
<evidence type="ECO:0000313" key="5">
    <source>
        <dbReference type="EMBL" id="RVU30883.1"/>
    </source>
</evidence>
<dbReference type="RefSeq" id="WP_127693728.1">
    <property type="nucleotide sequence ID" value="NZ_SACQ01000003.1"/>
</dbReference>
<comment type="similarity">
    <text evidence="1">Belongs to the EndA/NucM nuclease family.</text>
</comment>
<keyword evidence="6" id="KW-1185">Reference proteome</keyword>
<protein>
    <submittedName>
        <fullName evidence="5">Deoxyribonuclease I</fullName>
    </submittedName>
</protein>
<keyword evidence="4" id="KW-0732">Signal</keyword>
<name>A0A437Q955_9GAMM</name>